<dbReference type="CDD" id="cd00200">
    <property type="entry name" value="WD40"/>
    <property type="match status" value="1"/>
</dbReference>
<dbReference type="SUPFAM" id="SSF50978">
    <property type="entry name" value="WD40 repeat-like"/>
    <property type="match status" value="1"/>
</dbReference>
<feature type="region of interest" description="Disordered" evidence="4">
    <location>
        <begin position="104"/>
        <end position="165"/>
    </location>
</feature>
<feature type="region of interest" description="Disordered" evidence="4">
    <location>
        <begin position="22"/>
        <end position="87"/>
    </location>
</feature>
<keyword evidence="6" id="KW-1185">Reference proteome</keyword>
<dbReference type="STRING" id="685588.A0A067SXC3"/>
<dbReference type="PROSITE" id="PS00678">
    <property type="entry name" value="WD_REPEATS_1"/>
    <property type="match status" value="3"/>
</dbReference>
<name>A0A067SXC3_GALM3</name>
<dbReference type="OrthoDB" id="674604at2759"/>
<feature type="repeat" description="WD" evidence="3">
    <location>
        <begin position="282"/>
        <end position="323"/>
    </location>
</feature>
<protein>
    <submittedName>
        <fullName evidence="5">Uncharacterized protein</fullName>
    </submittedName>
</protein>
<evidence type="ECO:0000256" key="4">
    <source>
        <dbReference type="SAM" id="MobiDB-lite"/>
    </source>
</evidence>
<reference evidence="6" key="1">
    <citation type="journal article" date="2014" name="Proc. Natl. Acad. Sci. U.S.A.">
        <title>Extensive sampling of basidiomycete genomes demonstrates inadequacy of the white-rot/brown-rot paradigm for wood decay fungi.</title>
        <authorList>
            <person name="Riley R."/>
            <person name="Salamov A.A."/>
            <person name="Brown D.W."/>
            <person name="Nagy L.G."/>
            <person name="Floudas D."/>
            <person name="Held B.W."/>
            <person name="Levasseur A."/>
            <person name="Lombard V."/>
            <person name="Morin E."/>
            <person name="Otillar R."/>
            <person name="Lindquist E.A."/>
            <person name="Sun H."/>
            <person name="LaButti K.M."/>
            <person name="Schmutz J."/>
            <person name="Jabbour D."/>
            <person name="Luo H."/>
            <person name="Baker S.E."/>
            <person name="Pisabarro A.G."/>
            <person name="Walton J.D."/>
            <person name="Blanchette R.A."/>
            <person name="Henrissat B."/>
            <person name="Martin F."/>
            <person name="Cullen D."/>
            <person name="Hibbett D.S."/>
            <person name="Grigoriev I.V."/>
        </authorList>
    </citation>
    <scope>NUCLEOTIDE SEQUENCE [LARGE SCALE GENOMIC DNA]</scope>
    <source>
        <strain evidence="6">CBS 339.88</strain>
    </source>
</reference>
<dbReference type="InterPro" id="IPR001680">
    <property type="entry name" value="WD40_rpt"/>
</dbReference>
<dbReference type="Pfam" id="PF25391">
    <property type="entry name" value="WD40_Gbeta"/>
    <property type="match status" value="1"/>
</dbReference>
<evidence type="ECO:0000313" key="6">
    <source>
        <dbReference type="Proteomes" id="UP000027222"/>
    </source>
</evidence>
<dbReference type="EMBL" id="KL142382">
    <property type="protein sequence ID" value="KDR74712.1"/>
    <property type="molecule type" value="Genomic_DNA"/>
</dbReference>
<feature type="repeat" description="WD" evidence="3">
    <location>
        <begin position="366"/>
        <end position="407"/>
    </location>
</feature>
<dbReference type="InterPro" id="IPR015943">
    <property type="entry name" value="WD40/YVTN_repeat-like_dom_sf"/>
</dbReference>
<dbReference type="PRINTS" id="PR00320">
    <property type="entry name" value="GPROTEINBRPT"/>
</dbReference>
<dbReference type="HOGENOM" id="CLU_417987_0_0_1"/>
<dbReference type="InterPro" id="IPR036322">
    <property type="entry name" value="WD40_repeat_dom_sf"/>
</dbReference>
<feature type="compositionally biased region" description="Basic and acidic residues" evidence="4">
    <location>
        <begin position="22"/>
        <end position="35"/>
    </location>
</feature>
<feature type="repeat" description="WD" evidence="3">
    <location>
        <begin position="450"/>
        <end position="491"/>
    </location>
</feature>
<dbReference type="SMART" id="SM00320">
    <property type="entry name" value="WD40"/>
    <property type="match status" value="7"/>
</dbReference>
<feature type="compositionally biased region" description="Pro residues" evidence="4">
    <location>
        <begin position="515"/>
        <end position="524"/>
    </location>
</feature>
<gene>
    <name evidence="5" type="ORF">GALMADRAFT_141059</name>
</gene>
<feature type="repeat" description="WD" evidence="3">
    <location>
        <begin position="240"/>
        <end position="281"/>
    </location>
</feature>
<dbReference type="Proteomes" id="UP000027222">
    <property type="component" value="Unassembled WGS sequence"/>
</dbReference>
<dbReference type="Gene3D" id="2.130.10.10">
    <property type="entry name" value="YVTN repeat-like/Quinoprotein amine dehydrogenase"/>
    <property type="match status" value="3"/>
</dbReference>
<feature type="repeat" description="WD" evidence="3">
    <location>
        <begin position="324"/>
        <end position="365"/>
    </location>
</feature>
<evidence type="ECO:0000256" key="3">
    <source>
        <dbReference type="PROSITE-ProRule" id="PRU00221"/>
    </source>
</evidence>
<feature type="compositionally biased region" description="Polar residues" evidence="4">
    <location>
        <begin position="133"/>
        <end position="165"/>
    </location>
</feature>
<feature type="region of interest" description="Disordered" evidence="4">
    <location>
        <begin position="487"/>
        <end position="524"/>
    </location>
</feature>
<evidence type="ECO:0000313" key="5">
    <source>
        <dbReference type="EMBL" id="KDR74712.1"/>
    </source>
</evidence>
<organism evidence="5 6">
    <name type="scientific">Galerina marginata (strain CBS 339.88)</name>
    <dbReference type="NCBI Taxonomy" id="685588"/>
    <lineage>
        <taxon>Eukaryota</taxon>
        <taxon>Fungi</taxon>
        <taxon>Dikarya</taxon>
        <taxon>Basidiomycota</taxon>
        <taxon>Agaricomycotina</taxon>
        <taxon>Agaricomycetes</taxon>
        <taxon>Agaricomycetidae</taxon>
        <taxon>Agaricales</taxon>
        <taxon>Agaricineae</taxon>
        <taxon>Strophariaceae</taxon>
        <taxon>Galerina</taxon>
    </lineage>
</organism>
<dbReference type="InterPro" id="IPR020472">
    <property type="entry name" value="WD40_PAC1"/>
</dbReference>
<feature type="repeat" description="WD" evidence="3">
    <location>
        <begin position="202"/>
        <end position="239"/>
    </location>
</feature>
<feature type="compositionally biased region" description="Polar residues" evidence="4">
    <location>
        <begin position="40"/>
        <end position="53"/>
    </location>
</feature>
<proteinExistence type="predicted"/>
<dbReference type="PANTHER" id="PTHR44129">
    <property type="entry name" value="WD REPEAT-CONTAINING PROTEIN POP1"/>
    <property type="match status" value="1"/>
</dbReference>
<sequence length="656" mass="70284">MGALIASSTAIQRFLSSTLNMLDERPQSKERKGIRDTTAGLFTSGNQRSTNPPASLEENRESSGLEFSSSSPTPNPPPANQSSLPVPASFSMDILGQEMSLNRTAANSHDDPRTTPAPFRSSPPAGSPAAQDQCDSPSDETAATNTSPAQIHDVTGSTPSVEAATTRSRAVADALSENAATATIFPAQIHIKGTLLMSIQTNNQVFAVAFSPDGKKIVSSSGSELVHVWDALTGKELKTLNGHTSWVRSVTFSPDGKQIVSGAQDNTLCIWDASTGDELNVLAGHTNWVTSVKFSPDSKQIVSGSYDKSVCVWDAFTGEKLKVMNGHTDTVESVAFSPDGKSIVSGSLDKSVHIWDALTGNELKVLHGHTDWITSVAFSPDGKQIISGSHDETVRIWDASTGNELMVLIGHKDWVRSVVFSPDGKLIASGSLDRSVCIWDALTGKELKVLTGHTSSVESVAFPPDGKQIVSGSYDKSVWIWDVDPEPTILDESEPSTPPCSPSLEPPILDESEPDTPPCSPSPEPLDIMVNETDSALKGLIAKPENKDKLDTDDKKILVVLSFLRGGEAEEWAQQFVNNAAVLTLANPAVTGFGVYTEFMKQLKDAFKPFDKVGDAVDELEKLQMGDRPAADHVTTFNALLARSEIKDDATIIRLF</sequence>
<dbReference type="InterPro" id="IPR050349">
    <property type="entry name" value="WD_LIS1/nudF_dynein_reg"/>
</dbReference>
<evidence type="ECO:0000256" key="1">
    <source>
        <dbReference type="ARBA" id="ARBA00022574"/>
    </source>
</evidence>
<evidence type="ECO:0000256" key="2">
    <source>
        <dbReference type="ARBA" id="ARBA00022737"/>
    </source>
</evidence>
<dbReference type="AlphaFoldDB" id="A0A067SXC3"/>
<dbReference type="InterPro" id="IPR016346">
    <property type="entry name" value="G-protein_beta_1-5"/>
</dbReference>
<keyword evidence="1 3" id="KW-0853">WD repeat</keyword>
<feature type="repeat" description="WD" evidence="3">
    <location>
        <begin position="408"/>
        <end position="449"/>
    </location>
</feature>
<dbReference type="PROSITE" id="PS50294">
    <property type="entry name" value="WD_REPEATS_REGION"/>
    <property type="match status" value="6"/>
</dbReference>
<keyword evidence="2" id="KW-0677">Repeat</keyword>
<dbReference type="InterPro" id="IPR019775">
    <property type="entry name" value="WD40_repeat_CS"/>
</dbReference>
<accession>A0A067SXC3</accession>
<dbReference type="PROSITE" id="PS50082">
    <property type="entry name" value="WD_REPEATS_2"/>
    <property type="match status" value="7"/>
</dbReference>
<feature type="compositionally biased region" description="Pro residues" evidence="4">
    <location>
        <begin position="496"/>
        <end position="505"/>
    </location>
</feature>